<keyword evidence="1" id="KW-1133">Transmembrane helix</keyword>
<gene>
    <name evidence="2" type="ORF">OSR52_14770</name>
</gene>
<organism evidence="2 3">
    <name type="scientific">Galbibacter pacificus</name>
    <dbReference type="NCBI Taxonomy" id="2996052"/>
    <lineage>
        <taxon>Bacteria</taxon>
        <taxon>Pseudomonadati</taxon>
        <taxon>Bacteroidota</taxon>
        <taxon>Flavobacteriia</taxon>
        <taxon>Flavobacteriales</taxon>
        <taxon>Flavobacteriaceae</taxon>
        <taxon>Galbibacter</taxon>
    </lineage>
</organism>
<comment type="caution">
    <text evidence="2">The sequence shown here is derived from an EMBL/GenBank/DDBJ whole genome shotgun (WGS) entry which is preliminary data.</text>
</comment>
<dbReference type="EMBL" id="JAPMUA010000005">
    <property type="protein sequence ID" value="MDG3587135.1"/>
    <property type="molecule type" value="Genomic_DNA"/>
</dbReference>
<dbReference type="RefSeq" id="WP_277900603.1">
    <property type="nucleotide sequence ID" value="NZ_JAPMUA010000005.1"/>
</dbReference>
<evidence type="ECO:0000313" key="3">
    <source>
        <dbReference type="Proteomes" id="UP001153642"/>
    </source>
</evidence>
<dbReference type="Proteomes" id="UP001153642">
    <property type="component" value="Unassembled WGS sequence"/>
</dbReference>
<evidence type="ECO:0000313" key="2">
    <source>
        <dbReference type="EMBL" id="MDG3587135.1"/>
    </source>
</evidence>
<name>A0ABT6FV40_9FLAO</name>
<protein>
    <submittedName>
        <fullName evidence="2">Uncharacterized protein</fullName>
    </submittedName>
</protein>
<proteinExistence type="predicted"/>
<evidence type="ECO:0000256" key="1">
    <source>
        <dbReference type="SAM" id="Phobius"/>
    </source>
</evidence>
<keyword evidence="3" id="KW-1185">Reference proteome</keyword>
<feature type="transmembrane region" description="Helical" evidence="1">
    <location>
        <begin position="35"/>
        <end position="55"/>
    </location>
</feature>
<feature type="transmembrane region" description="Helical" evidence="1">
    <location>
        <begin position="7"/>
        <end position="29"/>
    </location>
</feature>
<accession>A0ABT6FV40</accession>
<reference evidence="2" key="1">
    <citation type="submission" date="2022-11" db="EMBL/GenBank/DDBJ databases">
        <title>High-quality draft genome sequence of Galbibacter sp. strain CMA-7.</title>
        <authorList>
            <person name="Wei L."/>
            <person name="Dong C."/>
            <person name="Shao Z."/>
        </authorList>
    </citation>
    <scope>NUCLEOTIDE SEQUENCE</scope>
    <source>
        <strain evidence="2">CMA-7</strain>
    </source>
</reference>
<keyword evidence="1" id="KW-0472">Membrane</keyword>
<sequence>MKPKTKALLYNLIGFVGIFLILRFTLLYLFPVNHIVLVLIAAVVASVLAPKFAVVNENGKEQIKMKWIFLKGFRNIN</sequence>
<keyword evidence="1" id="KW-0812">Transmembrane</keyword>